<dbReference type="HOGENOM" id="CLU_009123_12_5_1"/>
<dbReference type="EMBL" id="GL380805">
    <property type="protein sequence ID" value="EGT31720.1"/>
    <property type="molecule type" value="Genomic_DNA"/>
</dbReference>
<evidence type="ECO:0000256" key="6">
    <source>
        <dbReference type="SAM" id="MobiDB-lite"/>
    </source>
</evidence>
<feature type="compositionally biased region" description="Basic residues" evidence="6">
    <location>
        <begin position="524"/>
        <end position="536"/>
    </location>
</feature>
<evidence type="ECO:0000259" key="7">
    <source>
        <dbReference type="Pfam" id="PF05699"/>
    </source>
</evidence>
<organism evidence="9">
    <name type="scientific">Caenorhabditis brenneri</name>
    <name type="common">Nematode worm</name>
    <dbReference type="NCBI Taxonomy" id="135651"/>
    <lineage>
        <taxon>Eukaryota</taxon>
        <taxon>Metazoa</taxon>
        <taxon>Ecdysozoa</taxon>
        <taxon>Nematoda</taxon>
        <taxon>Chromadorea</taxon>
        <taxon>Rhabditida</taxon>
        <taxon>Rhabditina</taxon>
        <taxon>Rhabditomorpha</taxon>
        <taxon>Rhabditoidea</taxon>
        <taxon>Rhabditidae</taxon>
        <taxon>Peloderinae</taxon>
        <taxon>Caenorhabditis</taxon>
    </lineage>
</organism>
<accession>G0PK43</accession>
<dbReference type="GO" id="GO:0005634">
    <property type="term" value="C:nucleus"/>
    <property type="evidence" value="ECO:0007669"/>
    <property type="project" value="UniProtKB-SubCell"/>
</dbReference>
<evidence type="ECO:0000256" key="2">
    <source>
        <dbReference type="ARBA" id="ARBA00022723"/>
    </source>
</evidence>
<dbReference type="eggNOG" id="ENOG502SC0S">
    <property type="taxonomic scope" value="Eukaryota"/>
</dbReference>
<protein>
    <recommendedName>
        <fullName evidence="7">HAT C-terminal dimerisation domain-containing protein</fullName>
    </recommendedName>
</protein>
<dbReference type="InterPro" id="IPR052035">
    <property type="entry name" value="ZnF_BED_domain_contain"/>
</dbReference>
<dbReference type="GO" id="GO:0046983">
    <property type="term" value="F:protein dimerization activity"/>
    <property type="evidence" value="ECO:0007669"/>
    <property type="project" value="InterPro"/>
</dbReference>
<feature type="region of interest" description="Disordered" evidence="6">
    <location>
        <begin position="492"/>
        <end position="536"/>
    </location>
</feature>
<keyword evidence="3" id="KW-0863">Zinc-finger</keyword>
<keyword evidence="9" id="KW-1185">Reference proteome</keyword>
<dbReference type="PANTHER" id="PTHR46481:SF10">
    <property type="entry name" value="ZINC FINGER BED DOMAIN-CONTAINING PROTEIN 39"/>
    <property type="match status" value="1"/>
</dbReference>
<evidence type="ECO:0000256" key="4">
    <source>
        <dbReference type="ARBA" id="ARBA00022833"/>
    </source>
</evidence>
<reference evidence="9" key="1">
    <citation type="submission" date="2011-07" db="EMBL/GenBank/DDBJ databases">
        <authorList>
            <consortium name="Caenorhabditis brenneri Sequencing and Analysis Consortium"/>
            <person name="Wilson R.K."/>
        </authorList>
    </citation>
    <scope>NUCLEOTIDE SEQUENCE [LARGE SCALE GENOMIC DNA]</scope>
    <source>
        <strain evidence="9">PB2801</strain>
    </source>
</reference>
<dbReference type="GO" id="GO:0008270">
    <property type="term" value="F:zinc ion binding"/>
    <property type="evidence" value="ECO:0007669"/>
    <property type="project" value="UniProtKB-KW"/>
</dbReference>
<dbReference type="InParanoid" id="G0PK43"/>
<dbReference type="SUPFAM" id="SSF53098">
    <property type="entry name" value="Ribonuclease H-like"/>
    <property type="match status" value="1"/>
</dbReference>
<comment type="subcellular location">
    <subcellularLocation>
        <location evidence="1">Nucleus</location>
    </subcellularLocation>
</comment>
<proteinExistence type="predicted"/>
<feature type="compositionally biased region" description="Basic and acidic residues" evidence="6">
    <location>
        <begin position="509"/>
        <end position="520"/>
    </location>
</feature>
<dbReference type="Proteomes" id="UP000008068">
    <property type="component" value="Unassembled WGS sequence"/>
</dbReference>
<dbReference type="PANTHER" id="PTHR46481">
    <property type="entry name" value="ZINC FINGER BED DOMAIN-CONTAINING PROTEIN 4"/>
    <property type="match status" value="1"/>
</dbReference>
<feature type="compositionally biased region" description="Basic and acidic residues" evidence="6">
    <location>
        <begin position="492"/>
        <end position="502"/>
    </location>
</feature>
<keyword evidence="2" id="KW-0479">Metal-binding</keyword>
<keyword evidence="5" id="KW-0539">Nucleus</keyword>
<sequence length="536" mass="61665">MLRNDVPIITGDTARNDVMALEEEYRNRIKQDFAGRKNLVLISDGWSSLKSNFTLYSIMIGYLDPNYNMRQQLVGMVDVDKASAVNLHRLFCEELFKSDINISQFKYAVTDGGTNLKTLCEKLNLERSYCGCHLLHLIMEKVIEVGEVKRMLSKCKSVATKVSKSSKTRTLLKTKAQEFNINAPLPQNYSKTRWNGSRLLVKSVKEYIPVLVSLPSFAEDLFTLKERLLMEFFIEFTRPFQKATTRFESTNSSTSELLPYLSLLKRNVSEIYSIFLERADVLEHADTEVFQRIMSLADELLEKRLKKMREQQLLKMCSYLDPRFCKKQCLSPDEWGLVERDIISHFPEIELYNTILKQEPFKQLEDNVMLFWKSKRQNLPLLTELASELLTIPASSASTERVFSGAGRLMSNRLRNRLSSESCSSLLLVKAMIGYENFQTISEEDYGVLDSDDDRSTCNGLENRTDAPMIGAGDYSPLLDWSNHQIAIRDDGSDMDFDKYDDPNVPGPSERRINLRERATRIPRIQKKNLKSSKSK</sequence>
<dbReference type="InterPro" id="IPR012337">
    <property type="entry name" value="RNaseH-like_sf"/>
</dbReference>
<dbReference type="OrthoDB" id="1607513at2759"/>
<dbReference type="InterPro" id="IPR008906">
    <property type="entry name" value="HATC_C_dom"/>
</dbReference>
<evidence type="ECO:0000313" key="9">
    <source>
        <dbReference type="Proteomes" id="UP000008068"/>
    </source>
</evidence>
<evidence type="ECO:0000256" key="3">
    <source>
        <dbReference type="ARBA" id="ARBA00022771"/>
    </source>
</evidence>
<evidence type="ECO:0000256" key="1">
    <source>
        <dbReference type="ARBA" id="ARBA00004123"/>
    </source>
</evidence>
<evidence type="ECO:0000313" key="8">
    <source>
        <dbReference type="EMBL" id="EGT31720.1"/>
    </source>
</evidence>
<name>G0PK43_CAEBE</name>
<gene>
    <name evidence="8" type="ORF">CAEBREN_20717</name>
</gene>
<feature type="domain" description="HAT C-terminal dimerisation" evidence="7">
    <location>
        <begin position="357"/>
        <end position="431"/>
    </location>
</feature>
<evidence type="ECO:0000256" key="5">
    <source>
        <dbReference type="ARBA" id="ARBA00023242"/>
    </source>
</evidence>
<keyword evidence="4" id="KW-0862">Zinc</keyword>
<dbReference type="AlphaFoldDB" id="G0PK43"/>
<dbReference type="STRING" id="135651.G0PK43"/>
<dbReference type="Pfam" id="PF05699">
    <property type="entry name" value="Dimer_Tnp_hAT"/>
    <property type="match status" value="1"/>
</dbReference>
<dbReference type="OMA" id="WRTHHDE"/>